<feature type="domain" description="SUF system FeS cluster assembly SufBD core" evidence="2">
    <location>
        <begin position="164"/>
        <end position="383"/>
    </location>
</feature>
<evidence type="ECO:0000313" key="4">
    <source>
        <dbReference type="Proteomes" id="UP000216444"/>
    </source>
</evidence>
<proteinExistence type="inferred from homology"/>
<dbReference type="EMBL" id="MWWV01000019">
    <property type="protein sequence ID" value="OZG55505.1"/>
    <property type="molecule type" value="Genomic_DNA"/>
</dbReference>
<organism evidence="3 4">
    <name type="scientific">Bifidobacterium tissieri</name>
    <dbReference type="NCBI Taxonomy" id="1630162"/>
    <lineage>
        <taxon>Bacteria</taxon>
        <taxon>Bacillati</taxon>
        <taxon>Actinomycetota</taxon>
        <taxon>Actinomycetes</taxon>
        <taxon>Bifidobacteriales</taxon>
        <taxon>Bifidobacteriaceae</taxon>
        <taxon>Bifidobacterium</taxon>
    </lineage>
</organism>
<dbReference type="SUPFAM" id="SSF101960">
    <property type="entry name" value="Stabilizer of iron transporter SufD"/>
    <property type="match status" value="1"/>
</dbReference>
<dbReference type="InterPro" id="IPR000825">
    <property type="entry name" value="SUF_FeS_clus_asmbl_SufBD_core"/>
</dbReference>
<reference evidence="3 4" key="1">
    <citation type="journal article" date="2017" name="BMC Genomics">
        <title>Comparative genomic and phylogenomic analyses of the Bifidobacteriaceae family.</title>
        <authorList>
            <person name="Lugli G.A."/>
            <person name="Milani C."/>
            <person name="Turroni F."/>
            <person name="Duranti S."/>
            <person name="Mancabelli L."/>
            <person name="Mangifesta M."/>
            <person name="Ferrario C."/>
            <person name="Modesto M."/>
            <person name="Mattarelli P."/>
            <person name="Jiri K."/>
            <person name="van Sinderen D."/>
            <person name="Ventura M."/>
        </authorList>
    </citation>
    <scope>NUCLEOTIDE SEQUENCE [LARGE SCALE GENOMIC DNA]</scope>
    <source>
        <strain evidence="3 4">DSM 100201</strain>
    </source>
</reference>
<accession>A0A261F8X6</accession>
<comment type="caution">
    <text evidence="3">The sequence shown here is derived from an EMBL/GenBank/DDBJ whole genome shotgun (WGS) entry which is preliminary data.</text>
</comment>
<keyword evidence="4" id="KW-1185">Reference proteome</keyword>
<dbReference type="RefSeq" id="WP_094665284.1">
    <property type="nucleotide sequence ID" value="NZ_MWWV01000019.1"/>
</dbReference>
<sequence>MTEATNTETTSVETAKEVAAELNIPVADLNDPYAVPALMPSSADKAKRSFEADDFAMPTRKQDDWRYTPIERIEEFFTVFKPSGETTVEVGAIDGTEMSADNVKLYQTKLGEEPSGTVSKPTDRAAAVEWQSGSTATVVELSGELPSPVLVKVKGSGLDLDAFHLVIKAADKTHADVIVEHEGKARLAEGVEITTGKDSHVSTTFVQEWDPESKHVGNHRIHVGEGASLRHSVVTLGGDVVRLRMDQDFGGEQGELNMLGIYFVDPGQHIENRTMVVHNHPDCKSRVVYKGALDGKGAHSTWVGNALIQPTAPGTDSYELNRNLVLTPGAIADSEPNLEIENGNIIGAGHASSVGRFDDEELFYLQSRGIPETEARKLVVRGFFAELIEEIGIPSISEHLMSVIDRRLARGESAAMAEVLEEK</sequence>
<comment type="similarity">
    <text evidence="1">Belongs to the iron-sulfur cluster assembly SufBD family.</text>
</comment>
<dbReference type="PANTHER" id="PTHR43575">
    <property type="entry name" value="PROTEIN ABCI7, CHLOROPLASTIC"/>
    <property type="match status" value="1"/>
</dbReference>
<protein>
    <submittedName>
        <fullName evidence="3">FeS assembly protein SufD</fullName>
    </submittedName>
</protein>
<dbReference type="InterPro" id="IPR037284">
    <property type="entry name" value="SUF_FeS_clus_asmbl_SufBD_sf"/>
</dbReference>
<name>A0A261F8X6_9BIFI</name>
<dbReference type="Proteomes" id="UP000216444">
    <property type="component" value="Unassembled WGS sequence"/>
</dbReference>
<dbReference type="InterPro" id="IPR011542">
    <property type="entry name" value="SUF_FeS_clus_asmbl_SufD"/>
</dbReference>
<evidence type="ECO:0000259" key="2">
    <source>
        <dbReference type="Pfam" id="PF01458"/>
    </source>
</evidence>
<gene>
    <name evidence="3" type="ORF">BTIS_2082</name>
</gene>
<dbReference type="NCBIfam" id="TIGR01981">
    <property type="entry name" value="sufD"/>
    <property type="match status" value="1"/>
</dbReference>
<dbReference type="InterPro" id="IPR055346">
    <property type="entry name" value="Fe-S_cluster_assembly_SufBD"/>
</dbReference>
<dbReference type="PANTHER" id="PTHR43575:SF1">
    <property type="entry name" value="PROTEIN ABCI7, CHLOROPLASTIC"/>
    <property type="match status" value="1"/>
</dbReference>
<evidence type="ECO:0000313" key="3">
    <source>
        <dbReference type="EMBL" id="OZG55505.1"/>
    </source>
</evidence>
<dbReference type="Pfam" id="PF01458">
    <property type="entry name" value="SUFBD_core"/>
    <property type="match status" value="1"/>
</dbReference>
<evidence type="ECO:0000256" key="1">
    <source>
        <dbReference type="ARBA" id="ARBA00043967"/>
    </source>
</evidence>
<dbReference type="AlphaFoldDB" id="A0A261F8X6"/>
<dbReference type="GO" id="GO:0016226">
    <property type="term" value="P:iron-sulfur cluster assembly"/>
    <property type="evidence" value="ECO:0007669"/>
    <property type="project" value="InterPro"/>
</dbReference>